<dbReference type="Proteomes" id="UP000041314">
    <property type="component" value="Unassembled WGS sequence"/>
</dbReference>
<sequence length="100" mass="11550">MGLKFPVNFMAKNLSSGQQQQLLLARSLSSNASVFLWDEPTSNLDENTEKQIFDNLDEFIHGKTLIMVTHRRYLIKYFDRVLVMKGGKIIRDCSPDKLLM</sequence>
<reference evidence="2 3" key="1">
    <citation type="submission" date="2015-03" db="EMBL/GenBank/DDBJ databases">
        <authorList>
            <consortium name="Pathogen Informatics"/>
        </authorList>
    </citation>
    <scope>NUCLEOTIDE SEQUENCE [LARGE SCALE GENOMIC DNA]</scope>
    <source>
        <strain evidence="2 3">A1104</strain>
    </source>
</reference>
<dbReference type="GO" id="GO:0016887">
    <property type="term" value="F:ATP hydrolysis activity"/>
    <property type="evidence" value="ECO:0007669"/>
    <property type="project" value="InterPro"/>
</dbReference>
<dbReference type="PANTHER" id="PTHR24220">
    <property type="entry name" value="IMPORT ATP-BINDING PROTEIN"/>
    <property type="match status" value="1"/>
</dbReference>
<name>A0A655CUJ8_SALET</name>
<evidence type="ECO:0000259" key="1">
    <source>
        <dbReference type="Pfam" id="PF00005"/>
    </source>
</evidence>
<dbReference type="SUPFAM" id="SSF52540">
    <property type="entry name" value="P-loop containing nucleoside triphosphate hydrolases"/>
    <property type="match status" value="1"/>
</dbReference>
<dbReference type="Pfam" id="PF00005">
    <property type="entry name" value="ABC_tran"/>
    <property type="match status" value="1"/>
</dbReference>
<protein>
    <submittedName>
        <fullName evidence="2">Type-1 secretion protein</fullName>
    </submittedName>
</protein>
<dbReference type="InterPro" id="IPR003439">
    <property type="entry name" value="ABC_transporter-like_ATP-bd"/>
</dbReference>
<proteinExistence type="predicted"/>
<evidence type="ECO:0000313" key="2">
    <source>
        <dbReference type="EMBL" id="CNU30699.1"/>
    </source>
</evidence>
<dbReference type="InterPro" id="IPR015854">
    <property type="entry name" value="ABC_transpr_LolD-like"/>
</dbReference>
<feature type="domain" description="ABC transporter" evidence="1">
    <location>
        <begin position="11"/>
        <end position="42"/>
    </location>
</feature>
<accession>A0A655CUJ8</accession>
<organism evidence="2 3">
    <name type="scientific">Salmonella enterica subsp. enterica serovar Bovismorbificans</name>
    <dbReference type="NCBI Taxonomy" id="58097"/>
    <lineage>
        <taxon>Bacteria</taxon>
        <taxon>Pseudomonadati</taxon>
        <taxon>Pseudomonadota</taxon>
        <taxon>Gammaproteobacteria</taxon>
        <taxon>Enterobacterales</taxon>
        <taxon>Enterobacteriaceae</taxon>
        <taxon>Salmonella</taxon>
    </lineage>
</organism>
<gene>
    <name evidence="2" type="primary">hlyB</name>
    <name evidence="2" type="ORF">ERS008198_02450</name>
</gene>
<dbReference type="GO" id="GO:0022857">
    <property type="term" value="F:transmembrane transporter activity"/>
    <property type="evidence" value="ECO:0007669"/>
    <property type="project" value="TreeGrafter"/>
</dbReference>
<dbReference type="Gene3D" id="3.40.50.300">
    <property type="entry name" value="P-loop containing nucleotide triphosphate hydrolases"/>
    <property type="match status" value="1"/>
</dbReference>
<dbReference type="GO" id="GO:0005886">
    <property type="term" value="C:plasma membrane"/>
    <property type="evidence" value="ECO:0007669"/>
    <property type="project" value="TreeGrafter"/>
</dbReference>
<evidence type="ECO:0000313" key="3">
    <source>
        <dbReference type="Proteomes" id="UP000041314"/>
    </source>
</evidence>
<dbReference type="GO" id="GO:0005524">
    <property type="term" value="F:ATP binding"/>
    <property type="evidence" value="ECO:0007669"/>
    <property type="project" value="InterPro"/>
</dbReference>
<dbReference type="InterPro" id="IPR027417">
    <property type="entry name" value="P-loop_NTPase"/>
</dbReference>
<dbReference type="AlphaFoldDB" id="A0A655CUJ8"/>
<dbReference type="EMBL" id="CQPA01000017">
    <property type="protein sequence ID" value="CNU30699.1"/>
    <property type="molecule type" value="Genomic_DNA"/>
</dbReference>